<evidence type="ECO:0000256" key="1">
    <source>
        <dbReference type="ARBA" id="ARBA00022801"/>
    </source>
</evidence>
<evidence type="ECO:0000313" key="4">
    <source>
        <dbReference type="Proteomes" id="UP000287447"/>
    </source>
</evidence>
<dbReference type="Gene3D" id="3.40.50.1820">
    <property type="entry name" value="alpha/beta hydrolase"/>
    <property type="match status" value="1"/>
</dbReference>
<proteinExistence type="predicted"/>
<dbReference type="Pfam" id="PF00561">
    <property type="entry name" value="Abhydrolase_1"/>
    <property type="match status" value="1"/>
</dbReference>
<sequence length="294" mass="32971">MLFNGFEQKRIEAPETEINLRIGGDGPPLLLLHGYPQTHAMWHKVAPKLAEHFTVVTPDLRGYGDSGKPETTPDHYPYSKRASAADLVAVMQALGFEEFLLAGHDRGGRVAHRLTLDHPDRVRRLAVLDIVPTHKIFSDSHQGIAMAYYHWFFLAQPNPLPETLIGRDPDFYYGFKTGSLSPQGNSYFDPEAYAEYQRCWNNPAMILASCEDYRAAATIDLEHDEADLATKIACPLLAIWGGAAVMEAQYDVLACWRDRAADVRGQAIPDCGHFLAEEKPDETARLLLDFFLEE</sequence>
<dbReference type="PRINTS" id="PR00111">
    <property type="entry name" value="ABHYDROLASE"/>
</dbReference>
<evidence type="ECO:0000313" key="3">
    <source>
        <dbReference type="EMBL" id="RVU38064.1"/>
    </source>
</evidence>
<comment type="caution">
    <text evidence="3">The sequence shown here is derived from an EMBL/GenBank/DDBJ whole genome shotgun (WGS) entry which is preliminary data.</text>
</comment>
<accession>A0A3S2Y467</accession>
<dbReference type="GO" id="GO:0016787">
    <property type="term" value="F:hydrolase activity"/>
    <property type="evidence" value="ECO:0007669"/>
    <property type="project" value="UniProtKB-KW"/>
</dbReference>
<dbReference type="Proteomes" id="UP000287447">
    <property type="component" value="Unassembled WGS sequence"/>
</dbReference>
<dbReference type="AlphaFoldDB" id="A0A3S2Y467"/>
<dbReference type="InterPro" id="IPR000639">
    <property type="entry name" value="Epox_hydrolase-like"/>
</dbReference>
<dbReference type="PANTHER" id="PTHR43329">
    <property type="entry name" value="EPOXIDE HYDROLASE"/>
    <property type="match status" value="1"/>
</dbReference>
<dbReference type="InterPro" id="IPR029058">
    <property type="entry name" value="AB_hydrolase_fold"/>
</dbReference>
<keyword evidence="1 3" id="KW-0378">Hydrolase</keyword>
<dbReference type="EMBL" id="SADE01000001">
    <property type="protein sequence ID" value="RVU38064.1"/>
    <property type="molecule type" value="Genomic_DNA"/>
</dbReference>
<dbReference type="RefSeq" id="WP_127763436.1">
    <property type="nucleotide sequence ID" value="NZ_SADE01000001.1"/>
</dbReference>
<name>A0A3S2Y467_9PROT</name>
<dbReference type="PRINTS" id="PR00412">
    <property type="entry name" value="EPOXHYDRLASE"/>
</dbReference>
<dbReference type="InterPro" id="IPR000073">
    <property type="entry name" value="AB_hydrolase_1"/>
</dbReference>
<protein>
    <submittedName>
        <fullName evidence="3">Alpha/beta hydrolase</fullName>
    </submittedName>
</protein>
<dbReference type="SUPFAM" id="SSF53474">
    <property type="entry name" value="alpha/beta-Hydrolases"/>
    <property type="match status" value="1"/>
</dbReference>
<dbReference type="OrthoDB" id="9812774at2"/>
<evidence type="ECO:0000259" key="2">
    <source>
        <dbReference type="Pfam" id="PF00561"/>
    </source>
</evidence>
<organism evidence="3 4">
    <name type="scientific">Hwanghaeella grinnelliae</name>
    <dbReference type="NCBI Taxonomy" id="2500179"/>
    <lineage>
        <taxon>Bacteria</taxon>
        <taxon>Pseudomonadati</taxon>
        <taxon>Pseudomonadota</taxon>
        <taxon>Alphaproteobacteria</taxon>
        <taxon>Rhodospirillales</taxon>
        <taxon>Rhodospirillaceae</taxon>
        <taxon>Hwanghaeella</taxon>
    </lineage>
</organism>
<keyword evidence="4" id="KW-1185">Reference proteome</keyword>
<feature type="domain" description="AB hydrolase-1" evidence="2">
    <location>
        <begin position="27"/>
        <end position="280"/>
    </location>
</feature>
<gene>
    <name evidence="3" type="ORF">EOI86_01805</name>
</gene>
<reference evidence="4" key="1">
    <citation type="submission" date="2019-01" db="EMBL/GenBank/DDBJ databases">
        <title>Gri0909 isolated from a small marine red alga.</title>
        <authorList>
            <person name="Kim J."/>
            <person name="Jeong S.E."/>
            <person name="Jeon C.O."/>
        </authorList>
    </citation>
    <scope>NUCLEOTIDE SEQUENCE [LARGE SCALE GENOMIC DNA]</scope>
    <source>
        <strain evidence="4">Gri0909</strain>
    </source>
</reference>